<gene>
    <name evidence="1" type="ORF">JKP88DRAFT_302258</name>
</gene>
<evidence type="ECO:0000313" key="1">
    <source>
        <dbReference type="EMBL" id="KAG5189330.1"/>
    </source>
</evidence>
<evidence type="ECO:0000313" key="2">
    <source>
        <dbReference type="Proteomes" id="UP000664859"/>
    </source>
</evidence>
<protein>
    <recommendedName>
        <fullName evidence="3">Inscuteable-like protein</fullName>
    </recommendedName>
</protein>
<proteinExistence type="predicted"/>
<keyword evidence="2" id="KW-1185">Reference proteome</keyword>
<dbReference type="EMBL" id="JAFCMP010000053">
    <property type="protein sequence ID" value="KAG5189330.1"/>
    <property type="molecule type" value="Genomic_DNA"/>
</dbReference>
<dbReference type="AlphaFoldDB" id="A0A835Z964"/>
<organism evidence="1 2">
    <name type="scientific">Tribonema minus</name>
    <dbReference type="NCBI Taxonomy" id="303371"/>
    <lineage>
        <taxon>Eukaryota</taxon>
        <taxon>Sar</taxon>
        <taxon>Stramenopiles</taxon>
        <taxon>Ochrophyta</taxon>
        <taxon>PX clade</taxon>
        <taxon>Xanthophyceae</taxon>
        <taxon>Tribonematales</taxon>
        <taxon>Tribonemataceae</taxon>
        <taxon>Tribonema</taxon>
    </lineage>
</organism>
<dbReference type="Proteomes" id="UP000664859">
    <property type="component" value="Unassembled WGS sequence"/>
</dbReference>
<evidence type="ECO:0008006" key="3">
    <source>
        <dbReference type="Google" id="ProtNLM"/>
    </source>
</evidence>
<reference evidence="1" key="1">
    <citation type="submission" date="2021-02" db="EMBL/GenBank/DDBJ databases">
        <title>First Annotated Genome of the Yellow-green Alga Tribonema minus.</title>
        <authorList>
            <person name="Mahan K.M."/>
        </authorList>
    </citation>
    <scope>NUCLEOTIDE SEQUENCE</scope>
    <source>
        <strain evidence="1">UTEX B ZZ1240</strain>
    </source>
</reference>
<name>A0A835Z964_9STRA</name>
<accession>A0A835Z964</accession>
<comment type="caution">
    <text evidence="1">The sequence shown here is derived from an EMBL/GenBank/DDBJ whole genome shotgun (WGS) entry which is preliminary data.</text>
</comment>
<sequence>MAAHQQHAPQRCHVHVVQMMQTFPGCASAQRWGARAIARIIRDDGTQDFAARELGRAGACEAVAAALAAHLAVASVQGAALHAASKLVRESARNWRRFEAAGLCASVVASMRAHALDSGIQLRGACVIVEVLGVTASVGDATGDASEHVVFKDSLTAARADGVLVRALQNHRRDPGTAAAVLHAVESLARAWTGAEALAFCAAGGACAVVACVGAHACDWEVQMQSLSALIMLLDSDVHGSVAVTAKFLAAGAIAAVTAALRAIPLARAEASLALDAVSCLAAHGAAAQLVAAGAAEHVVAAARAYTGADLCDEHPLAGLTSAVGAISQLAESGEHACVRLREAGECEAVPAALASLPLPEDWGGLTAVAHLFCLSSIESLASSGSSVGAGAVDCLARAGACEAVVDTLREFLKQVKGERLVTDTVKAAIDAMIVLTKSSCVAAQLGCAGARSAVASAMAAYPEHEDMQERGTMLKDNLAAAAASRSRK</sequence>